<keyword evidence="4" id="KW-1185">Reference proteome</keyword>
<feature type="compositionally biased region" description="Low complexity" evidence="1">
    <location>
        <begin position="27"/>
        <end position="45"/>
    </location>
</feature>
<reference evidence="3" key="3">
    <citation type="submission" date="2025-09" db="UniProtKB">
        <authorList>
            <consortium name="Ensembl"/>
        </authorList>
    </citation>
    <scope>IDENTIFICATION</scope>
</reference>
<keyword evidence="2" id="KW-0472">Membrane</keyword>
<protein>
    <submittedName>
        <fullName evidence="3">Uncharacterized protein</fullName>
    </submittedName>
</protein>
<dbReference type="Ensembl" id="ENSPEMT00000033574.1">
    <property type="protein sequence ID" value="ENSPEMP00000034105.1"/>
    <property type="gene ID" value="ENSPEMG00000029112.1"/>
</dbReference>
<dbReference type="AlphaFoldDB" id="A0A8C8UE76"/>
<name>A0A8C8UE76_PERMB</name>
<proteinExistence type="predicted"/>
<keyword evidence="2" id="KW-0812">Transmembrane</keyword>
<dbReference type="Proteomes" id="UP000694547">
    <property type="component" value="Unassembled WGS sequence"/>
</dbReference>
<sequence>SDPKKPLPTPKKPSGEWGGRGGKPRQRGPGSPTSCPSNSPHFLSLPPLPVPPPTSCPPGGGAGDDLDLSDALGGHGERGPGAWGGRGCPGCWDSVFCMHLMVGAGTWSFAWVWGSGICVGAGTYFVAYQKRRLCFRDGLPVPEGDVIPALHPWGCQSGRERGTSGN</sequence>
<evidence type="ECO:0000256" key="2">
    <source>
        <dbReference type="SAM" id="Phobius"/>
    </source>
</evidence>
<reference evidence="4" key="1">
    <citation type="submission" date="2018-10" db="EMBL/GenBank/DDBJ databases">
        <title>Improved assembly of the deer mouse Peromyscus maniculatus genome.</title>
        <authorList>
            <person name="Lassance J.-M."/>
            <person name="Hoekstra H.E."/>
        </authorList>
    </citation>
    <scope>NUCLEOTIDE SEQUENCE [LARGE SCALE GENOMIC DNA]</scope>
</reference>
<organism evidence="3 4">
    <name type="scientific">Peromyscus maniculatus bairdii</name>
    <name type="common">Prairie deer mouse</name>
    <dbReference type="NCBI Taxonomy" id="230844"/>
    <lineage>
        <taxon>Eukaryota</taxon>
        <taxon>Metazoa</taxon>
        <taxon>Chordata</taxon>
        <taxon>Craniata</taxon>
        <taxon>Vertebrata</taxon>
        <taxon>Euteleostomi</taxon>
        <taxon>Mammalia</taxon>
        <taxon>Eutheria</taxon>
        <taxon>Euarchontoglires</taxon>
        <taxon>Glires</taxon>
        <taxon>Rodentia</taxon>
        <taxon>Myomorpha</taxon>
        <taxon>Muroidea</taxon>
        <taxon>Cricetidae</taxon>
        <taxon>Neotominae</taxon>
        <taxon>Peromyscus</taxon>
    </lineage>
</organism>
<feature type="compositionally biased region" description="Pro residues" evidence="1">
    <location>
        <begin position="46"/>
        <end position="56"/>
    </location>
</feature>
<reference evidence="3" key="2">
    <citation type="submission" date="2025-08" db="UniProtKB">
        <authorList>
            <consortium name="Ensembl"/>
        </authorList>
    </citation>
    <scope>IDENTIFICATION</scope>
</reference>
<feature type="transmembrane region" description="Helical" evidence="2">
    <location>
        <begin position="108"/>
        <end position="127"/>
    </location>
</feature>
<feature type="compositionally biased region" description="Pro residues" evidence="1">
    <location>
        <begin position="1"/>
        <end position="11"/>
    </location>
</feature>
<evidence type="ECO:0000313" key="3">
    <source>
        <dbReference type="Ensembl" id="ENSPEMP00000034105.1"/>
    </source>
</evidence>
<evidence type="ECO:0000313" key="4">
    <source>
        <dbReference type="Proteomes" id="UP000694547"/>
    </source>
</evidence>
<accession>A0A8C8UE76</accession>
<evidence type="ECO:0000256" key="1">
    <source>
        <dbReference type="SAM" id="MobiDB-lite"/>
    </source>
</evidence>
<keyword evidence="2" id="KW-1133">Transmembrane helix</keyword>
<feature type="region of interest" description="Disordered" evidence="1">
    <location>
        <begin position="1"/>
        <end position="78"/>
    </location>
</feature>